<protein>
    <submittedName>
        <fullName evidence="2">Uncharacterized protein</fullName>
    </submittedName>
</protein>
<proteinExistence type="predicted"/>
<feature type="compositionally biased region" description="Polar residues" evidence="1">
    <location>
        <begin position="21"/>
        <end position="36"/>
    </location>
</feature>
<reference evidence="2 3" key="1">
    <citation type="submission" date="2012-10" db="EMBL/GenBank/DDBJ databases">
        <title>Draft Genome Sequence of Paenibacillus popilliae ATCC 14706T.</title>
        <authorList>
            <person name="Iiyama K."/>
            <person name="Mori K."/>
            <person name="Mon H."/>
            <person name="Chieda Y."/>
            <person name="Lee J.M."/>
            <person name="Kusakabe T."/>
            <person name="Tashiro K."/>
            <person name="Asano S."/>
            <person name="Yasunaga-Aoki C."/>
            <person name="Shimizu S."/>
        </authorList>
    </citation>
    <scope>NUCLEOTIDE SEQUENCE [LARGE SCALE GENOMIC DNA]</scope>
    <source>
        <strain evidence="2 3">ATCC 14706</strain>
    </source>
</reference>
<evidence type="ECO:0000256" key="1">
    <source>
        <dbReference type="SAM" id="MobiDB-lite"/>
    </source>
</evidence>
<dbReference type="AlphaFoldDB" id="M9M5U1"/>
<dbReference type="EMBL" id="BALG01000559">
    <property type="protein sequence ID" value="GAC44519.1"/>
    <property type="molecule type" value="Genomic_DNA"/>
</dbReference>
<gene>
    <name evidence="2" type="ORF">PPOP_3925</name>
</gene>
<evidence type="ECO:0000313" key="2">
    <source>
        <dbReference type="EMBL" id="GAC44519.1"/>
    </source>
</evidence>
<feature type="region of interest" description="Disordered" evidence="1">
    <location>
        <begin position="1"/>
        <end position="44"/>
    </location>
</feature>
<name>M9M5U1_PAEPP</name>
<organism evidence="2 3">
    <name type="scientific">Paenibacillus popilliae ATCC 14706</name>
    <dbReference type="NCBI Taxonomy" id="1212764"/>
    <lineage>
        <taxon>Bacteria</taxon>
        <taxon>Bacillati</taxon>
        <taxon>Bacillota</taxon>
        <taxon>Bacilli</taxon>
        <taxon>Bacillales</taxon>
        <taxon>Paenibacillaceae</taxon>
        <taxon>Paenibacillus</taxon>
    </lineage>
</organism>
<evidence type="ECO:0000313" key="3">
    <source>
        <dbReference type="Proteomes" id="UP000029453"/>
    </source>
</evidence>
<comment type="caution">
    <text evidence="2">The sequence shown here is derived from an EMBL/GenBank/DDBJ whole genome shotgun (WGS) entry which is preliminary data.</text>
</comment>
<keyword evidence="3" id="KW-1185">Reference proteome</keyword>
<feature type="non-terminal residue" evidence="2">
    <location>
        <position position="1"/>
    </location>
</feature>
<accession>M9M5U1</accession>
<dbReference type="Proteomes" id="UP000029453">
    <property type="component" value="Unassembled WGS sequence"/>
</dbReference>
<sequence length="44" mass="4744">RLTAALGVKQGSREIPADWQETLSPPGTQNSGSLQRYDQLMGVS</sequence>